<dbReference type="EMBL" id="LXQA010030843">
    <property type="protein sequence ID" value="MCH95850.1"/>
    <property type="molecule type" value="Genomic_DNA"/>
</dbReference>
<keyword evidence="2" id="KW-1185">Reference proteome</keyword>
<evidence type="ECO:0000313" key="1">
    <source>
        <dbReference type="EMBL" id="MCH95850.1"/>
    </source>
</evidence>
<protein>
    <submittedName>
        <fullName evidence="1">Uncharacterized protein</fullName>
    </submittedName>
</protein>
<gene>
    <name evidence="1" type="ORF">A2U01_0016832</name>
</gene>
<proteinExistence type="predicted"/>
<evidence type="ECO:0000313" key="2">
    <source>
        <dbReference type="Proteomes" id="UP000265520"/>
    </source>
</evidence>
<dbReference type="AlphaFoldDB" id="A0A392N7R5"/>
<accession>A0A392N7R5</accession>
<name>A0A392N7R5_9FABA</name>
<comment type="caution">
    <text evidence="1">The sequence shown here is derived from an EMBL/GenBank/DDBJ whole genome shotgun (WGS) entry which is preliminary data.</text>
</comment>
<dbReference type="Proteomes" id="UP000265520">
    <property type="component" value="Unassembled WGS sequence"/>
</dbReference>
<feature type="non-terminal residue" evidence="1">
    <location>
        <position position="1"/>
    </location>
</feature>
<organism evidence="1 2">
    <name type="scientific">Trifolium medium</name>
    <dbReference type="NCBI Taxonomy" id="97028"/>
    <lineage>
        <taxon>Eukaryota</taxon>
        <taxon>Viridiplantae</taxon>
        <taxon>Streptophyta</taxon>
        <taxon>Embryophyta</taxon>
        <taxon>Tracheophyta</taxon>
        <taxon>Spermatophyta</taxon>
        <taxon>Magnoliopsida</taxon>
        <taxon>eudicotyledons</taxon>
        <taxon>Gunneridae</taxon>
        <taxon>Pentapetalae</taxon>
        <taxon>rosids</taxon>
        <taxon>fabids</taxon>
        <taxon>Fabales</taxon>
        <taxon>Fabaceae</taxon>
        <taxon>Papilionoideae</taxon>
        <taxon>50 kb inversion clade</taxon>
        <taxon>NPAAA clade</taxon>
        <taxon>Hologalegina</taxon>
        <taxon>IRL clade</taxon>
        <taxon>Trifolieae</taxon>
        <taxon>Trifolium</taxon>
    </lineage>
</organism>
<sequence>GYLKLSLTEWRAARKGLTARGTKAQQQYKGKVSTIPSAPYIVEMDICSLSLSANMSPNHNNLATIPFLTPSRIYQPCFGSFSLMMH</sequence>
<reference evidence="1 2" key="1">
    <citation type="journal article" date="2018" name="Front. Plant Sci.">
        <title>Red Clover (Trifolium pratense) and Zigzag Clover (T. medium) - A Picture of Genomic Similarities and Differences.</title>
        <authorList>
            <person name="Dluhosova J."/>
            <person name="Istvanek J."/>
            <person name="Nedelnik J."/>
            <person name="Repkova J."/>
        </authorList>
    </citation>
    <scope>NUCLEOTIDE SEQUENCE [LARGE SCALE GENOMIC DNA]</scope>
    <source>
        <strain evidence="2">cv. 10/8</strain>
        <tissue evidence="1">Leaf</tissue>
    </source>
</reference>